<sequence>MAKPSNPSPSPRLLVAALMAVLLSSCVPAMTSSAQPSALCCSKMREQRPCLCGYIRNPNLRKYLTSADGKRVMRVCGVPYPTC</sequence>
<dbReference type="Proteomes" id="UP001634007">
    <property type="component" value="Unassembled WGS sequence"/>
</dbReference>
<dbReference type="SMART" id="SM00499">
    <property type="entry name" value="AAI"/>
    <property type="match status" value="1"/>
</dbReference>
<dbReference type="Pfam" id="PF00234">
    <property type="entry name" value="Tryp_alpha_amyl"/>
    <property type="match status" value="1"/>
</dbReference>
<dbReference type="PANTHER" id="PTHR33214:SF44">
    <property type="entry name" value="NON-SPECIFIC LIPID TRANSFER PROTEIN GPI-ANCHORED 33"/>
    <property type="match status" value="1"/>
</dbReference>
<keyword evidence="6" id="KW-1185">Reference proteome</keyword>
<evidence type="ECO:0000313" key="6">
    <source>
        <dbReference type="Proteomes" id="UP001634007"/>
    </source>
</evidence>
<evidence type="ECO:0000313" key="5">
    <source>
        <dbReference type="EMBL" id="KAL3735593.1"/>
    </source>
</evidence>
<dbReference type="InterPro" id="IPR036312">
    <property type="entry name" value="Bifun_inhib/LTP/seed_sf"/>
</dbReference>
<dbReference type="SUPFAM" id="SSF47699">
    <property type="entry name" value="Bifunctional inhibitor/lipid-transfer protein/seed storage 2S albumin"/>
    <property type="match status" value="1"/>
</dbReference>
<organism evidence="5 6">
    <name type="scientific">Eucalyptus globulus</name>
    <name type="common">Tasmanian blue gum</name>
    <dbReference type="NCBI Taxonomy" id="34317"/>
    <lineage>
        <taxon>Eukaryota</taxon>
        <taxon>Viridiplantae</taxon>
        <taxon>Streptophyta</taxon>
        <taxon>Embryophyta</taxon>
        <taxon>Tracheophyta</taxon>
        <taxon>Spermatophyta</taxon>
        <taxon>Magnoliopsida</taxon>
        <taxon>eudicotyledons</taxon>
        <taxon>Gunneridae</taxon>
        <taxon>Pentapetalae</taxon>
        <taxon>rosids</taxon>
        <taxon>malvids</taxon>
        <taxon>Myrtales</taxon>
        <taxon>Myrtaceae</taxon>
        <taxon>Myrtoideae</taxon>
        <taxon>Eucalypteae</taxon>
        <taxon>Eucalyptus</taxon>
    </lineage>
</organism>
<keyword evidence="3" id="KW-0732">Signal</keyword>
<evidence type="ECO:0000259" key="4">
    <source>
        <dbReference type="SMART" id="SM00499"/>
    </source>
</evidence>
<dbReference type="PROSITE" id="PS51257">
    <property type="entry name" value="PROKAR_LIPOPROTEIN"/>
    <property type="match status" value="1"/>
</dbReference>
<comment type="caution">
    <text evidence="5">The sequence shown here is derived from an EMBL/GenBank/DDBJ whole genome shotgun (WGS) entry which is preliminary data.</text>
</comment>
<dbReference type="EMBL" id="JBJKBG010000006">
    <property type="protein sequence ID" value="KAL3735593.1"/>
    <property type="molecule type" value="Genomic_DNA"/>
</dbReference>
<keyword evidence="2" id="KW-0446">Lipid-binding</keyword>
<feature type="signal peptide" evidence="3">
    <location>
        <begin position="1"/>
        <end position="33"/>
    </location>
</feature>
<evidence type="ECO:0000256" key="1">
    <source>
        <dbReference type="ARBA" id="ARBA00022448"/>
    </source>
</evidence>
<feature type="chain" id="PRO_5044838552" description="Bifunctional inhibitor/plant lipid transfer protein/seed storage helical domain-containing protein" evidence="3">
    <location>
        <begin position="34"/>
        <end position="83"/>
    </location>
</feature>
<evidence type="ECO:0000256" key="3">
    <source>
        <dbReference type="SAM" id="SignalP"/>
    </source>
</evidence>
<feature type="domain" description="Bifunctional inhibitor/plant lipid transfer protein/seed storage helical" evidence="4">
    <location>
        <begin position="26"/>
        <end position="83"/>
    </location>
</feature>
<dbReference type="PANTHER" id="PTHR33214">
    <property type="entry name" value="BIFUNCTIONAL INHIBITOR/LIPID-TRANSFER PROTEIN/SEED STORAGE 2S ALBUMIN SUPERFAMILY PROTEIN"/>
    <property type="match status" value="1"/>
</dbReference>
<gene>
    <name evidence="5" type="ORF">ACJRO7_024678</name>
</gene>
<dbReference type="InterPro" id="IPR033872">
    <property type="entry name" value="nsLTP2"/>
</dbReference>
<proteinExistence type="predicted"/>
<name>A0ABD3KBP2_EUCGL</name>
<protein>
    <recommendedName>
        <fullName evidence="4">Bifunctional inhibitor/plant lipid transfer protein/seed storage helical domain-containing protein</fullName>
    </recommendedName>
</protein>
<reference evidence="5 6" key="1">
    <citation type="submission" date="2024-11" db="EMBL/GenBank/DDBJ databases">
        <title>Chromosome-level genome assembly of Eucalyptus globulus Labill. provides insights into its genome evolution.</title>
        <authorList>
            <person name="Li X."/>
        </authorList>
    </citation>
    <scope>NUCLEOTIDE SEQUENCE [LARGE SCALE GENOMIC DNA]</scope>
    <source>
        <strain evidence="5">CL2024</strain>
        <tissue evidence="5">Fresh tender leaves</tissue>
    </source>
</reference>
<keyword evidence="1" id="KW-0813">Transport</keyword>
<dbReference type="AlphaFoldDB" id="A0ABD3KBP2"/>
<evidence type="ECO:0000256" key="2">
    <source>
        <dbReference type="ARBA" id="ARBA00023121"/>
    </source>
</evidence>
<dbReference type="GO" id="GO:0008289">
    <property type="term" value="F:lipid binding"/>
    <property type="evidence" value="ECO:0007669"/>
    <property type="project" value="UniProtKB-KW"/>
</dbReference>
<dbReference type="InterPro" id="IPR016140">
    <property type="entry name" value="Bifunc_inhib/LTP/seed_store"/>
</dbReference>
<accession>A0ABD3KBP2</accession>
<dbReference type="CDD" id="cd01959">
    <property type="entry name" value="nsLTP2"/>
    <property type="match status" value="1"/>
</dbReference>
<dbReference type="Gene3D" id="1.10.110.10">
    <property type="entry name" value="Plant lipid-transfer and hydrophobic proteins"/>
    <property type="match status" value="1"/>
</dbReference>